<protein>
    <recommendedName>
        <fullName evidence="5">Myb-like domain-containing protein</fullName>
    </recommendedName>
</protein>
<comment type="caution">
    <text evidence="6">The sequence shown here is derived from an EMBL/GenBank/DDBJ whole genome shotgun (WGS) entry which is preliminary data.</text>
</comment>
<evidence type="ECO:0000256" key="4">
    <source>
        <dbReference type="SAM" id="MobiDB-lite"/>
    </source>
</evidence>
<dbReference type="InterPro" id="IPR013083">
    <property type="entry name" value="Znf_RING/FYVE/PHD"/>
</dbReference>
<dbReference type="GO" id="GO:0008270">
    <property type="term" value="F:zinc ion binding"/>
    <property type="evidence" value="ECO:0007669"/>
    <property type="project" value="UniProtKB-KW"/>
</dbReference>
<feature type="region of interest" description="Disordered" evidence="4">
    <location>
        <begin position="663"/>
        <end position="775"/>
    </location>
</feature>
<dbReference type="InterPro" id="IPR009057">
    <property type="entry name" value="Homeodomain-like_sf"/>
</dbReference>
<feature type="region of interest" description="Disordered" evidence="4">
    <location>
        <begin position="574"/>
        <end position="603"/>
    </location>
</feature>
<evidence type="ECO:0000256" key="3">
    <source>
        <dbReference type="ARBA" id="ARBA00022833"/>
    </source>
</evidence>
<accession>A0AAN8W3D8</accession>
<organism evidence="6 7">
    <name type="scientific">Dillenia turbinata</name>
    <dbReference type="NCBI Taxonomy" id="194707"/>
    <lineage>
        <taxon>Eukaryota</taxon>
        <taxon>Viridiplantae</taxon>
        <taxon>Streptophyta</taxon>
        <taxon>Embryophyta</taxon>
        <taxon>Tracheophyta</taxon>
        <taxon>Spermatophyta</taxon>
        <taxon>Magnoliopsida</taxon>
        <taxon>eudicotyledons</taxon>
        <taxon>Gunneridae</taxon>
        <taxon>Pentapetalae</taxon>
        <taxon>Dilleniales</taxon>
        <taxon>Dilleniaceae</taxon>
        <taxon>Dillenia</taxon>
    </lineage>
</organism>
<evidence type="ECO:0000313" key="6">
    <source>
        <dbReference type="EMBL" id="KAK6945320.1"/>
    </source>
</evidence>
<dbReference type="SUPFAM" id="SSF46689">
    <property type="entry name" value="Homeodomain-like"/>
    <property type="match status" value="1"/>
</dbReference>
<dbReference type="Gene3D" id="3.30.40.10">
    <property type="entry name" value="Zinc/RING finger domain, C3HC4 (zinc finger)"/>
    <property type="match status" value="1"/>
</dbReference>
<dbReference type="InterPro" id="IPR001965">
    <property type="entry name" value="Znf_PHD"/>
</dbReference>
<feature type="region of interest" description="Disordered" evidence="4">
    <location>
        <begin position="791"/>
        <end position="815"/>
    </location>
</feature>
<evidence type="ECO:0000259" key="5">
    <source>
        <dbReference type="PROSITE" id="PS50090"/>
    </source>
</evidence>
<dbReference type="InterPro" id="IPR011011">
    <property type="entry name" value="Znf_FYVE_PHD"/>
</dbReference>
<feature type="region of interest" description="Disordered" evidence="4">
    <location>
        <begin position="300"/>
        <end position="323"/>
    </location>
</feature>
<keyword evidence="1" id="KW-0479">Metal-binding</keyword>
<name>A0AAN8W3D8_9MAGN</name>
<keyword evidence="3" id="KW-0862">Zinc</keyword>
<dbReference type="PANTHER" id="PTHR47863">
    <property type="entry name" value="RING/FYVE/PHD ZINC FINGER SUPERFAMILY PROTEIN"/>
    <property type="match status" value="1"/>
</dbReference>
<dbReference type="SUPFAM" id="SSF57903">
    <property type="entry name" value="FYVE/PHD zinc finger"/>
    <property type="match status" value="1"/>
</dbReference>
<dbReference type="AlphaFoldDB" id="A0AAN8W3D8"/>
<proteinExistence type="predicted"/>
<feature type="region of interest" description="Disordered" evidence="4">
    <location>
        <begin position="359"/>
        <end position="417"/>
    </location>
</feature>
<dbReference type="Gene3D" id="1.10.10.60">
    <property type="entry name" value="Homeodomain-like"/>
    <property type="match status" value="1"/>
</dbReference>
<dbReference type="SMART" id="SM00717">
    <property type="entry name" value="SANT"/>
    <property type="match status" value="1"/>
</dbReference>
<dbReference type="InterPro" id="IPR001005">
    <property type="entry name" value="SANT/Myb"/>
</dbReference>
<dbReference type="PANTHER" id="PTHR47863:SF4">
    <property type="entry name" value="RING_FYVE_PHD ZINC FINGER SUPERFAMILY PROTEIN"/>
    <property type="match status" value="1"/>
</dbReference>
<dbReference type="PROSITE" id="PS50090">
    <property type="entry name" value="MYB_LIKE"/>
    <property type="match status" value="1"/>
</dbReference>
<dbReference type="Proteomes" id="UP001370490">
    <property type="component" value="Unassembled WGS sequence"/>
</dbReference>
<gene>
    <name evidence="6" type="ORF">RJ641_026422</name>
</gene>
<keyword evidence="2" id="KW-0863">Zinc-finger</keyword>
<feature type="compositionally biased region" description="Polar residues" evidence="4">
    <location>
        <begin position="386"/>
        <end position="398"/>
    </location>
</feature>
<feature type="compositionally biased region" description="Polar residues" evidence="4">
    <location>
        <begin position="701"/>
        <end position="716"/>
    </location>
</feature>
<evidence type="ECO:0000256" key="1">
    <source>
        <dbReference type="ARBA" id="ARBA00022723"/>
    </source>
</evidence>
<feature type="compositionally biased region" description="Basic and acidic residues" evidence="4">
    <location>
        <begin position="314"/>
        <end position="323"/>
    </location>
</feature>
<evidence type="ECO:0000256" key="2">
    <source>
        <dbReference type="ARBA" id="ARBA00022771"/>
    </source>
</evidence>
<dbReference type="CDD" id="cd11660">
    <property type="entry name" value="SANT_TRF"/>
    <property type="match status" value="1"/>
</dbReference>
<dbReference type="EMBL" id="JBAMMX010000003">
    <property type="protein sequence ID" value="KAK6945320.1"/>
    <property type="molecule type" value="Genomic_DNA"/>
</dbReference>
<sequence>MDDKTSTSSHIWLWIIESLASLKQVDMCLLHDLIQRTDFNLELGKNAREMVALRCLEELFSPNNEISDDCSASMGTKVGFDSSKCCEDVLHEIWHDVLASDPRTIRPKLGRRNIYPFITQKRASLPKLALQELKDTILEGSDPSIVSLREMCGLALRKQCDNQVSMENDDTSALGPRAEGGLLDAVETVKKNIVPEVSEENNRLLHDLPVEISSALKRDRDKLATEAIVLHPHDCSNTRMDNFDDLQSNAKRLKQSVSYATVDVEQNLVSSREKESLEGSVRITEKEGKEWLEEPQMVELRRDRSFPENGSCDASEKQDHSIDAKPDEFVHNEPKLPSCDNMVSEAADLSRLQQHVSNEEAQGNDHVEPMSSKDSDSDETREHGSAPSSGPHQNTVTKDGTGHALEPEASSDGDGYHNESIEITLKKNRFLSSQSTSAEDSLANLDWTEQNLCVKCSRGGDLLVCSGTCCPLAVHTNCLGSSAIFDRRGNFFCPFCAYSRAVSEYHDAKKKKSLARKALATFIGDGHHPNQGSKELPQKKQSHSRKGRDDNTGHGKSNQTRNCLYVDEANNHHLRKGKQGNQQFKPSAPCLDEGSREKMVQEPSSSTLVELQKQAQNVNGFGGDTSVYRDPQLVTRDQRCGEKPRVDLSARRNPSRRTIVVAEQTLEGENDKSSADGQQKGPVRTKDCTNINMEAFPPQEPANTGYMNTGETSEGNGNLVADAPQKPASANTNAEKTFEAEVGKSVADPPQEPGSAVDPLPQETSADRNDGTTDLPMEAACATNANNKEACQDETGKSNNLSPECGVPVSNSDEEISEDESDHFIVLRRSPRVSDHFTVQRRSPRVRKKNVHEINQKIPLLKRKKLAWTPEEVAALQEGMELFGKAEGKIPWIRILEFGSSVFLRGRTPSDLKDKWRNIMKASSKG</sequence>
<evidence type="ECO:0000313" key="7">
    <source>
        <dbReference type="Proteomes" id="UP001370490"/>
    </source>
</evidence>
<dbReference type="SMART" id="SM00249">
    <property type="entry name" value="PHD"/>
    <property type="match status" value="1"/>
</dbReference>
<feature type="region of interest" description="Disordered" evidence="4">
    <location>
        <begin position="522"/>
        <end position="562"/>
    </location>
</feature>
<feature type="domain" description="Myb-like" evidence="5">
    <location>
        <begin position="862"/>
        <end position="920"/>
    </location>
</feature>
<keyword evidence="7" id="KW-1185">Reference proteome</keyword>
<reference evidence="6 7" key="1">
    <citation type="submission" date="2023-12" db="EMBL/GenBank/DDBJ databases">
        <title>A high-quality genome assembly for Dillenia turbinata (Dilleniales).</title>
        <authorList>
            <person name="Chanderbali A."/>
        </authorList>
    </citation>
    <scope>NUCLEOTIDE SEQUENCE [LARGE SCALE GENOMIC DNA]</scope>
    <source>
        <strain evidence="6">LSX21</strain>
        <tissue evidence="6">Leaf</tissue>
    </source>
</reference>
<feature type="compositionally biased region" description="Basic and acidic residues" evidence="4">
    <location>
        <begin position="363"/>
        <end position="384"/>
    </location>
</feature>